<evidence type="ECO:0000256" key="4">
    <source>
        <dbReference type="ARBA" id="ARBA00022989"/>
    </source>
</evidence>
<reference evidence="11 12" key="1">
    <citation type="submission" date="2025-05" db="UniProtKB">
        <authorList>
            <consortium name="RefSeq"/>
        </authorList>
    </citation>
    <scope>IDENTIFICATION</scope>
    <source>
        <tissue evidence="11 12">Muscle</tissue>
    </source>
</reference>
<dbReference type="PROSITE" id="PS50090">
    <property type="entry name" value="MYB_LIKE"/>
    <property type="match status" value="1"/>
</dbReference>
<feature type="domain" description="Myb-like" evidence="8">
    <location>
        <begin position="95"/>
        <end position="141"/>
    </location>
</feature>
<evidence type="ECO:0000256" key="5">
    <source>
        <dbReference type="ARBA" id="ARBA00023136"/>
    </source>
</evidence>
<evidence type="ECO:0000256" key="1">
    <source>
        <dbReference type="ARBA" id="ARBA00004123"/>
    </source>
</evidence>
<comment type="subcellular location">
    <subcellularLocation>
        <location evidence="6">Endomembrane system</location>
        <topology evidence="6">Single-pass membrane protein</topology>
    </subcellularLocation>
    <subcellularLocation>
        <location evidence="1">Nucleus</location>
    </subcellularLocation>
</comment>
<name>A0ABM1TQ90_LIMPO</name>
<dbReference type="SMART" id="SM00717">
    <property type="entry name" value="SANT"/>
    <property type="match status" value="1"/>
</dbReference>
<dbReference type="InterPro" id="IPR001005">
    <property type="entry name" value="SANT/Myb"/>
</dbReference>
<evidence type="ECO:0000256" key="3">
    <source>
        <dbReference type="ARBA" id="ARBA00022729"/>
    </source>
</evidence>
<evidence type="ECO:0000256" key="7">
    <source>
        <dbReference type="SAM" id="MobiDB-lite"/>
    </source>
</evidence>
<protein>
    <submittedName>
        <fullName evidence="11 12">DnaJ homolog subfamily C member 1-like</fullName>
    </submittedName>
</protein>
<dbReference type="CDD" id="cd00167">
    <property type="entry name" value="SANT"/>
    <property type="match status" value="1"/>
</dbReference>
<dbReference type="InterPro" id="IPR017884">
    <property type="entry name" value="SANT_dom"/>
</dbReference>
<dbReference type="RefSeq" id="XP_022258047.1">
    <property type="nucleotide sequence ID" value="XM_022402339.1"/>
</dbReference>
<keyword evidence="4" id="KW-1133">Transmembrane helix</keyword>
<evidence type="ECO:0000313" key="11">
    <source>
        <dbReference type="RefSeq" id="XP_022258046.1"/>
    </source>
</evidence>
<dbReference type="InterPro" id="IPR052606">
    <property type="entry name" value="DnaJ_domain_protein"/>
</dbReference>
<proteinExistence type="predicted"/>
<keyword evidence="3" id="KW-0732">Signal</keyword>
<feature type="compositionally biased region" description="Polar residues" evidence="7">
    <location>
        <begin position="19"/>
        <end position="31"/>
    </location>
</feature>
<dbReference type="Proteomes" id="UP000694941">
    <property type="component" value="Unplaced"/>
</dbReference>
<accession>A0ABM1TQ90</accession>
<dbReference type="PANTHER" id="PTHR44653:SF2">
    <property type="entry name" value="DNAJ HOMOLOG SUBFAMILY C MEMBER 1"/>
    <property type="match status" value="1"/>
</dbReference>
<sequence length="153" mass="17240">MAKQVRTSSFVANVPASLQGLTGSYADNNTVPALPSEWDGNEDSEERPRQRRPAKPKKTAERTLMITQQIHEKPTKDEAISNTLPSGSVNLEDTWSQHQQRALELALQQFPKGTEERWERVAKSVPGKTKEECVLRFKVLAEMVKRKKQGLVS</sequence>
<evidence type="ECO:0000313" key="12">
    <source>
        <dbReference type="RefSeq" id="XP_022258047.1"/>
    </source>
</evidence>
<gene>
    <name evidence="11 12" type="primary">LOC106473953</name>
</gene>
<evidence type="ECO:0000313" key="10">
    <source>
        <dbReference type="Proteomes" id="UP000694941"/>
    </source>
</evidence>
<dbReference type="RefSeq" id="XP_022258046.1">
    <property type="nucleotide sequence ID" value="XM_022402338.1"/>
</dbReference>
<keyword evidence="2" id="KW-0812">Transmembrane</keyword>
<evidence type="ECO:0000256" key="6">
    <source>
        <dbReference type="ARBA" id="ARBA00037847"/>
    </source>
</evidence>
<dbReference type="GeneID" id="106473953"/>
<feature type="region of interest" description="Disordered" evidence="7">
    <location>
        <begin position="19"/>
        <end position="62"/>
    </location>
</feature>
<organism evidence="10 11">
    <name type="scientific">Limulus polyphemus</name>
    <name type="common">Atlantic horseshoe crab</name>
    <dbReference type="NCBI Taxonomy" id="6850"/>
    <lineage>
        <taxon>Eukaryota</taxon>
        <taxon>Metazoa</taxon>
        <taxon>Ecdysozoa</taxon>
        <taxon>Arthropoda</taxon>
        <taxon>Chelicerata</taxon>
        <taxon>Merostomata</taxon>
        <taxon>Xiphosura</taxon>
        <taxon>Limulidae</taxon>
        <taxon>Limulus</taxon>
    </lineage>
</organism>
<feature type="domain" description="SANT" evidence="9">
    <location>
        <begin position="90"/>
        <end position="145"/>
    </location>
</feature>
<keyword evidence="10" id="KW-1185">Reference proteome</keyword>
<dbReference type="SUPFAM" id="SSF46689">
    <property type="entry name" value="Homeodomain-like"/>
    <property type="match status" value="1"/>
</dbReference>
<evidence type="ECO:0000259" key="9">
    <source>
        <dbReference type="PROSITE" id="PS51293"/>
    </source>
</evidence>
<dbReference type="Pfam" id="PF23082">
    <property type="entry name" value="Myb_DNA-binding_2"/>
    <property type="match status" value="1"/>
</dbReference>
<evidence type="ECO:0000259" key="8">
    <source>
        <dbReference type="PROSITE" id="PS50090"/>
    </source>
</evidence>
<dbReference type="Gene3D" id="1.10.10.60">
    <property type="entry name" value="Homeodomain-like"/>
    <property type="match status" value="1"/>
</dbReference>
<keyword evidence="5" id="KW-0472">Membrane</keyword>
<dbReference type="InterPro" id="IPR009057">
    <property type="entry name" value="Homeodomain-like_sf"/>
</dbReference>
<dbReference type="PROSITE" id="PS51293">
    <property type="entry name" value="SANT"/>
    <property type="match status" value="1"/>
</dbReference>
<evidence type="ECO:0000256" key="2">
    <source>
        <dbReference type="ARBA" id="ARBA00022692"/>
    </source>
</evidence>
<dbReference type="PANTHER" id="PTHR44653">
    <property type="entry name" value="DNAJ HOMOLOG SUBFAMILY C MEMBER 1"/>
    <property type="match status" value="1"/>
</dbReference>